<dbReference type="Gene3D" id="1.10.287.130">
    <property type="match status" value="1"/>
</dbReference>
<proteinExistence type="predicted"/>
<keyword evidence="10 11" id="KW-0472">Membrane</keyword>
<comment type="caution">
    <text evidence="14">The sequence shown here is derived from an EMBL/GenBank/DDBJ whole genome shotgun (WGS) entry which is preliminary data.</text>
</comment>
<evidence type="ECO:0000256" key="1">
    <source>
        <dbReference type="ARBA" id="ARBA00000085"/>
    </source>
</evidence>
<dbReference type="SUPFAM" id="SSF47384">
    <property type="entry name" value="Homodimeric domain of signal transducing histidine kinase"/>
    <property type="match status" value="1"/>
</dbReference>
<evidence type="ECO:0000256" key="2">
    <source>
        <dbReference type="ARBA" id="ARBA00004141"/>
    </source>
</evidence>
<evidence type="ECO:0000256" key="3">
    <source>
        <dbReference type="ARBA" id="ARBA00012438"/>
    </source>
</evidence>
<protein>
    <recommendedName>
        <fullName evidence="3">histidine kinase</fullName>
        <ecNumber evidence="3">2.7.13.3</ecNumber>
    </recommendedName>
</protein>
<feature type="transmembrane region" description="Helical" evidence="11">
    <location>
        <begin position="158"/>
        <end position="181"/>
    </location>
</feature>
<evidence type="ECO:0000259" key="12">
    <source>
        <dbReference type="PROSITE" id="PS50109"/>
    </source>
</evidence>
<dbReference type="InterPro" id="IPR036890">
    <property type="entry name" value="HATPase_C_sf"/>
</dbReference>
<dbReference type="PANTHER" id="PTHR45436:SF15">
    <property type="entry name" value="SENSOR HISTIDINE KINASE CUSS"/>
    <property type="match status" value="1"/>
</dbReference>
<dbReference type="CDD" id="cd00082">
    <property type="entry name" value="HisKA"/>
    <property type="match status" value="1"/>
</dbReference>
<dbReference type="SMART" id="SM00388">
    <property type="entry name" value="HisKA"/>
    <property type="match status" value="1"/>
</dbReference>
<dbReference type="InterPro" id="IPR050428">
    <property type="entry name" value="TCS_sensor_his_kinase"/>
</dbReference>
<feature type="domain" description="HAMP" evidence="13">
    <location>
        <begin position="183"/>
        <end position="236"/>
    </location>
</feature>
<evidence type="ECO:0000313" key="14">
    <source>
        <dbReference type="EMBL" id="GGB62012.1"/>
    </source>
</evidence>
<evidence type="ECO:0000256" key="9">
    <source>
        <dbReference type="ARBA" id="ARBA00023012"/>
    </source>
</evidence>
<dbReference type="InterPro" id="IPR003661">
    <property type="entry name" value="HisK_dim/P_dom"/>
</dbReference>
<accession>A0ABQ1J7N3</accession>
<evidence type="ECO:0000256" key="8">
    <source>
        <dbReference type="ARBA" id="ARBA00022989"/>
    </source>
</evidence>
<comment type="subcellular location">
    <subcellularLocation>
        <location evidence="2">Membrane</location>
        <topology evidence="2">Multi-pass membrane protein</topology>
    </subcellularLocation>
</comment>
<evidence type="ECO:0000256" key="6">
    <source>
        <dbReference type="ARBA" id="ARBA00022692"/>
    </source>
</evidence>
<keyword evidence="15" id="KW-1185">Reference proteome</keyword>
<keyword evidence="9" id="KW-0902">Two-component regulatory system</keyword>
<keyword evidence="6 11" id="KW-0812">Transmembrane</keyword>
<dbReference type="SMART" id="SM00387">
    <property type="entry name" value="HATPase_c"/>
    <property type="match status" value="1"/>
</dbReference>
<evidence type="ECO:0000256" key="11">
    <source>
        <dbReference type="SAM" id="Phobius"/>
    </source>
</evidence>
<dbReference type="Gene3D" id="3.30.565.10">
    <property type="entry name" value="Histidine kinase-like ATPase, C-terminal domain"/>
    <property type="match status" value="1"/>
</dbReference>
<dbReference type="EC" id="2.7.13.3" evidence="3"/>
<feature type="transmembrane region" description="Helical" evidence="11">
    <location>
        <begin position="12"/>
        <end position="34"/>
    </location>
</feature>
<keyword evidence="7 14" id="KW-0418">Kinase</keyword>
<keyword evidence="4" id="KW-0597">Phosphoprotein</keyword>
<evidence type="ECO:0000313" key="15">
    <source>
        <dbReference type="Proteomes" id="UP000614261"/>
    </source>
</evidence>
<evidence type="ECO:0000256" key="10">
    <source>
        <dbReference type="ARBA" id="ARBA00023136"/>
    </source>
</evidence>
<dbReference type="Pfam" id="PF02518">
    <property type="entry name" value="HATPase_c"/>
    <property type="match status" value="1"/>
</dbReference>
<dbReference type="InterPro" id="IPR004358">
    <property type="entry name" value="Sig_transdc_His_kin-like_C"/>
</dbReference>
<dbReference type="InterPro" id="IPR005467">
    <property type="entry name" value="His_kinase_dom"/>
</dbReference>
<evidence type="ECO:0000256" key="4">
    <source>
        <dbReference type="ARBA" id="ARBA00022553"/>
    </source>
</evidence>
<evidence type="ECO:0000259" key="13">
    <source>
        <dbReference type="PROSITE" id="PS50885"/>
    </source>
</evidence>
<sequence length="448" mass="47108">MVRRQSLLARILVWHGLAMVVVAVLAAGSVAWLLDTTSTRLQHQTLNAYAVMIDEGLRPNGDGWRLDIENRMAVLGGGSSFSFGVSDGSKVSPIAGLPAPLAGIGSVASQQPRYFHRLVGSVQLSGVVWPSQKSPARWIVVVQNLDDPAVFFDDVNTGVAIVATLAIAALLTLLMAIDVVIVRRSLAPVARASQAMADLLPHDLTSRIATSGLPIEVLPLVEGANVAFERLATAYANERDFLADAAHALRTPLAVLQLRVDDVTDPAMRSAMAAQVVHLRRIVDGLLTLAEIDSTAPPAPALVDLSSLASDRAAEIAPLALSKGQTIIVDAAQPLAVYTLADNATKALDVLLENAVRHTPSGTSIVVATKPGQIIVSDSGPGVDLSDVERLFARFQRGTAGTEGSGLGLSVAERLMKQAGGTIAFENLPEAGSRFTLVFSDLSTQIEP</sequence>
<gene>
    <name evidence="14" type="ORF">GCM10010833_16200</name>
</gene>
<dbReference type="PROSITE" id="PS50109">
    <property type="entry name" value="HIS_KIN"/>
    <property type="match status" value="1"/>
</dbReference>
<dbReference type="PANTHER" id="PTHR45436">
    <property type="entry name" value="SENSOR HISTIDINE KINASE YKOH"/>
    <property type="match status" value="1"/>
</dbReference>
<dbReference type="Proteomes" id="UP000614261">
    <property type="component" value="Unassembled WGS sequence"/>
</dbReference>
<feature type="domain" description="Histidine kinase" evidence="12">
    <location>
        <begin position="244"/>
        <end position="443"/>
    </location>
</feature>
<dbReference type="Pfam" id="PF00512">
    <property type="entry name" value="HisKA"/>
    <property type="match status" value="1"/>
</dbReference>
<dbReference type="SUPFAM" id="SSF55874">
    <property type="entry name" value="ATPase domain of HSP90 chaperone/DNA topoisomerase II/histidine kinase"/>
    <property type="match status" value="1"/>
</dbReference>
<dbReference type="PRINTS" id="PR00344">
    <property type="entry name" value="BCTRLSENSOR"/>
</dbReference>
<dbReference type="GO" id="GO:0016301">
    <property type="term" value="F:kinase activity"/>
    <property type="evidence" value="ECO:0007669"/>
    <property type="project" value="UniProtKB-KW"/>
</dbReference>
<evidence type="ECO:0000256" key="5">
    <source>
        <dbReference type="ARBA" id="ARBA00022679"/>
    </source>
</evidence>
<comment type="catalytic activity">
    <reaction evidence="1">
        <text>ATP + protein L-histidine = ADP + protein N-phospho-L-histidine.</text>
        <dbReference type="EC" id="2.7.13.3"/>
    </reaction>
</comment>
<dbReference type="InterPro" id="IPR003594">
    <property type="entry name" value="HATPase_dom"/>
</dbReference>
<dbReference type="InterPro" id="IPR036097">
    <property type="entry name" value="HisK_dim/P_sf"/>
</dbReference>
<organism evidence="14 15">
    <name type="scientific">Blastomonas aquatica</name>
    <dbReference type="NCBI Taxonomy" id="1510276"/>
    <lineage>
        <taxon>Bacteria</taxon>
        <taxon>Pseudomonadati</taxon>
        <taxon>Pseudomonadota</taxon>
        <taxon>Alphaproteobacteria</taxon>
        <taxon>Sphingomonadales</taxon>
        <taxon>Sphingomonadaceae</taxon>
        <taxon>Blastomonas</taxon>
    </lineage>
</organism>
<reference evidence="15" key="1">
    <citation type="journal article" date="2019" name="Int. J. Syst. Evol. Microbiol.">
        <title>The Global Catalogue of Microorganisms (GCM) 10K type strain sequencing project: providing services to taxonomists for standard genome sequencing and annotation.</title>
        <authorList>
            <consortium name="The Broad Institute Genomics Platform"/>
            <consortium name="The Broad Institute Genome Sequencing Center for Infectious Disease"/>
            <person name="Wu L."/>
            <person name="Ma J."/>
        </authorList>
    </citation>
    <scope>NUCLEOTIDE SEQUENCE [LARGE SCALE GENOMIC DNA]</scope>
    <source>
        <strain evidence="15">CGMCC 1.12851</strain>
    </source>
</reference>
<name>A0ABQ1J7N3_9SPHN</name>
<evidence type="ECO:0000256" key="7">
    <source>
        <dbReference type="ARBA" id="ARBA00022777"/>
    </source>
</evidence>
<dbReference type="EMBL" id="BMGD01000003">
    <property type="protein sequence ID" value="GGB62012.1"/>
    <property type="molecule type" value="Genomic_DNA"/>
</dbReference>
<dbReference type="InterPro" id="IPR003660">
    <property type="entry name" value="HAMP_dom"/>
</dbReference>
<dbReference type="PROSITE" id="PS50885">
    <property type="entry name" value="HAMP"/>
    <property type="match status" value="1"/>
</dbReference>
<keyword evidence="8 11" id="KW-1133">Transmembrane helix</keyword>
<keyword evidence="5" id="KW-0808">Transferase</keyword>